<organism evidence="2 3">
    <name type="scientific">Pieris macdunnoughi</name>
    <dbReference type="NCBI Taxonomy" id="345717"/>
    <lineage>
        <taxon>Eukaryota</taxon>
        <taxon>Metazoa</taxon>
        <taxon>Ecdysozoa</taxon>
        <taxon>Arthropoda</taxon>
        <taxon>Hexapoda</taxon>
        <taxon>Insecta</taxon>
        <taxon>Pterygota</taxon>
        <taxon>Neoptera</taxon>
        <taxon>Endopterygota</taxon>
        <taxon>Lepidoptera</taxon>
        <taxon>Glossata</taxon>
        <taxon>Ditrysia</taxon>
        <taxon>Papilionoidea</taxon>
        <taxon>Pieridae</taxon>
        <taxon>Pierinae</taxon>
        <taxon>Pieris</taxon>
    </lineage>
</organism>
<dbReference type="EMBL" id="CAJOBZ010000007">
    <property type="protein sequence ID" value="CAF4811898.1"/>
    <property type="molecule type" value="Genomic_DNA"/>
</dbReference>
<dbReference type="AlphaFoldDB" id="A0A821PQ06"/>
<gene>
    <name evidence="2" type="ORF">PMACD_LOCUS4096</name>
</gene>
<evidence type="ECO:0000256" key="1">
    <source>
        <dbReference type="SAM" id="MobiDB-lite"/>
    </source>
</evidence>
<proteinExistence type="predicted"/>
<feature type="region of interest" description="Disordered" evidence="1">
    <location>
        <begin position="73"/>
        <end position="94"/>
    </location>
</feature>
<name>A0A821PQ06_9NEOP</name>
<evidence type="ECO:0000313" key="2">
    <source>
        <dbReference type="EMBL" id="CAF4811898.1"/>
    </source>
</evidence>
<dbReference type="OrthoDB" id="407509at2759"/>
<feature type="compositionally biased region" description="Gly residues" evidence="1">
    <location>
        <begin position="79"/>
        <end position="94"/>
    </location>
</feature>
<sequence>MERAMLGDSLRDRIRNEEIHRRTKVTDKAKRAYKLRCQWVGYMPQWPMADGAKSPGPPRTSWRSVGRPSASWANDLVRVGGGGCKAQGTGRTGN</sequence>
<reference evidence="2" key="1">
    <citation type="submission" date="2021-02" db="EMBL/GenBank/DDBJ databases">
        <authorList>
            <person name="Steward A R."/>
        </authorList>
    </citation>
    <scope>NUCLEOTIDE SEQUENCE</scope>
</reference>
<feature type="region of interest" description="Disordered" evidence="1">
    <location>
        <begin position="49"/>
        <end position="68"/>
    </location>
</feature>
<evidence type="ECO:0000313" key="3">
    <source>
        <dbReference type="Proteomes" id="UP000663880"/>
    </source>
</evidence>
<protein>
    <submittedName>
        <fullName evidence="2">Uncharacterized protein</fullName>
    </submittedName>
</protein>
<dbReference type="Proteomes" id="UP000663880">
    <property type="component" value="Unassembled WGS sequence"/>
</dbReference>
<keyword evidence="3" id="KW-1185">Reference proteome</keyword>
<comment type="caution">
    <text evidence="2">The sequence shown here is derived from an EMBL/GenBank/DDBJ whole genome shotgun (WGS) entry which is preliminary data.</text>
</comment>
<accession>A0A821PQ06</accession>